<dbReference type="PANTHER" id="PTHR33420">
    <property type="entry name" value="FIMBRIAL SUBUNIT ELFA-RELATED"/>
    <property type="match status" value="1"/>
</dbReference>
<dbReference type="InterPro" id="IPR050263">
    <property type="entry name" value="Bact_Fimbrial_Adh_Pro"/>
</dbReference>
<comment type="caution">
    <text evidence="3">The sequence shown here is derived from an EMBL/GenBank/DDBJ whole genome shotgun (WGS) entry which is preliminary data.</text>
</comment>
<sequence length="186" mass="20123">MINVRINQILSLLFLSSLLSITSQLGHTEDTLSEINFELSGTVRAWACGVMDSESQKVIDLGKHSTKNLSSLGDRSLTVAIPFSLNSCPPNGTVNITITGAKDPNNNELLALDNIIVNGKNPAKNIAIEISDQNKKRIPIGTKTTGLKSDLNGKLSTTLYANYIVTKSQVEVGIANSKMQFSIEYE</sequence>
<feature type="signal peptide" evidence="1">
    <location>
        <begin position="1"/>
        <end position="25"/>
    </location>
</feature>
<dbReference type="AlphaFoldDB" id="A0A9X3IJ88"/>
<feature type="chain" id="PRO_5040994141" evidence="1">
    <location>
        <begin position="26"/>
        <end position="186"/>
    </location>
</feature>
<reference evidence="3" key="1">
    <citation type="submission" date="2022-11" db="EMBL/GenBank/DDBJ databases">
        <title>Biodiversity and phylogenetic relationships of bacteria.</title>
        <authorList>
            <person name="Machado R.A.R."/>
            <person name="Bhat A."/>
            <person name="Loulou A."/>
            <person name="Kallel S."/>
        </authorList>
    </citation>
    <scope>NUCLEOTIDE SEQUENCE</scope>
    <source>
        <strain evidence="3">A-IN1</strain>
    </source>
</reference>
<dbReference type="Proteomes" id="UP001146019">
    <property type="component" value="Unassembled WGS sequence"/>
</dbReference>
<name>A0A9X3IJ88_9GAMM</name>
<dbReference type="SUPFAM" id="SSF49401">
    <property type="entry name" value="Bacterial adhesins"/>
    <property type="match status" value="1"/>
</dbReference>
<dbReference type="InterPro" id="IPR000259">
    <property type="entry name" value="Adhesion_dom_fimbrial"/>
</dbReference>
<gene>
    <name evidence="3" type="ORF">OSH00_14965</name>
</gene>
<evidence type="ECO:0000259" key="2">
    <source>
        <dbReference type="Pfam" id="PF00419"/>
    </source>
</evidence>
<dbReference type="InterPro" id="IPR036937">
    <property type="entry name" value="Adhesion_dom_fimbrial_sf"/>
</dbReference>
<keyword evidence="4" id="KW-1185">Reference proteome</keyword>
<protein>
    <submittedName>
        <fullName evidence="3">Fimbrial protein</fullName>
    </submittedName>
</protein>
<dbReference type="GO" id="GO:0043709">
    <property type="term" value="P:cell adhesion involved in single-species biofilm formation"/>
    <property type="evidence" value="ECO:0007669"/>
    <property type="project" value="TreeGrafter"/>
</dbReference>
<evidence type="ECO:0000313" key="3">
    <source>
        <dbReference type="EMBL" id="MCX5469029.1"/>
    </source>
</evidence>
<feature type="domain" description="Fimbrial-type adhesion" evidence="2">
    <location>
        <begin position="38"/>
        <end position="185"/>
    </location>
</feature>
<dbReference type="InterPro" id="IPR008966">
    <property type="entry name" value="Adhesion_dom_sf"/>
</dbReference>
<dbReference type="GO" id="GO:0009289">
    <property type="term" value="C:pilus"/>
    <property type="evidence" value="ECO:0007669"/>
    <property type="project" value="InterPro"/>
</dbReference>
<dbReference type="PANTHER" id="PTHR33420:SF4">
    <property type="entry name" value="FIMBRIAL-LIKE PROTEIN FIMF"/>
    <property type="match status" value="1"/>
</dbReference>
<organism evidence="3 4">
    <name type="scientific">Acinetobacter nematophilus</name>
    <dbReference type="NCBI Taxonomy" id="2994642"/>
    <lineage>
        <taxon>Bacteria</taxon>
        <taxon>Pseudomonadati</taxon>
        <taxon>Pseudomonadota</taxon>
        <taxon>Gammaproteobacteria</taxon>
        <taxon>Moraxellales</taxon>
        <taxon>Moraxellaceae</taxon>
        <taxon>Acinetobacter</taxon>
    </lineage>
</organism>
<evidence type="ECO:0000313" key="4">
    <source>
        <dbReference type="Proteomes" id="UP001146019"/>
    </source>
</evidence>
<dbReference type="Pfam" id="PF00419">
    <property type="entry name" value="Fimbrial"/>
    <property type="match status" value="1"/>
</dbReference>
<evidence type="ECO:0000256" key="1">
    <source>
        <dbReference type="SAM" id="SignalP"/>
    </source>
</evidence>
<accession>A0A9X3IJ88</accession>
<dbReference type="RefSeq" id="WP_266131103.1">
    <property type="nucleotide sequence ID" value="NZ_JAPKMY010000008.1"/>
</dbReference>
<keyword evidence="1" id="KW-0732">Signal</keyword>
<dbReference type="Gene3D" id="2.60.40.1090">
    <property type="entry name" value="Fimbrial-type adhesion domain"/>
    <property type="match status" value="1"/>
</dbReference>
<dbReference type="EMBL" id="JAPKMY010000008">
    <property type="protein sequence ID" value="MCX5469029.1"/>
    <property type="molecule type" value="Genomic_DNA"/>
</dbReference>
<proteinExistence type="predicted"/>